<evidence type="ECO:0000313" key="1">
    <source>
        <dbReference type="EMBL" id="EAR30363.1"/>
    </source>
</evidence>
<gene>
    <name evidence="1" type="ORF">PTD2_02301</name>
</gene>
<dbReference type="HOGENOM" id="CLU_2900904_0_0_6"/>
<proteinExistence type="predicted"/>
<dbReference type="Proteomes" id="UP000006201">
    <property type="component" value="Unassembled WGS sequence"/>
</dbReference>
<dbReference type="InterPro" id="IPR010710">
    <property type="entry name" value="DUF1289"/>
</dbReference>
<evidence type="ECO:0008006" key="3">
    <source>
        <dbReference type="Google" id="ProtNLM"/>
    </source>
</evidence>
<name>A4C481_9GAMM</name>
<organism evidence="1 2">
    <name type="scientific">Pseudoalteromonas tunicata D2</name>
    <dbReference type="NCBI Taxonomy" id="87626"/>
    <lineage>
        <taxon>Bacteria</taxon>
        <taxon>Pseudomonadati</taxon>
        <taxon>Pseudomonadota</taxon>
        <taxon>Gammaproteobacteria</taxon>
        <taxon>Alteromonadales</taxon>
        <taxon>Pseudoalteromonadaceae</taxon>
        <taxon>Pseudoalteromonas</taxon>
    </lineage>
</organism>
<dbReference type="EMBL" id="AAOH01000001">
    <property type="protein sequence ID" value="EAR30363.1"/>
    <property type="molecule type" value="Genomic_DNA"/>
</dbReference>
<keyword evidence="2" id="KW-1185">Reference proteome</keyword>
<dbReference type="eggNOG" id="ENOG5032VBP">
    <property type="taxonomic scope" value="Bacteria"/>
</dbReference>
<sequence>MKKLKPSQLKTACIGQCHRLSGYCTGCGRTEDEIYDWILLTQRERDVILATPRADAHLSKKDTAK</sequence>
<evidence type="ECO:0000313" key="2">
    <source>
        <dbReference type="Proteomes" id="UP000006201"/>
    </source>
</evidence>
<protein>
    <recommendedName>
        <fullName evidence="3">DUF1289 domain-containing protein</fullName>
    </recommendedName>
</protein>
<reference evidence="1 2" key="1">
    <citation type="submission" date="2006-02" db="EMBL/GenBank/DDBJ databases">
        <authorList>
            <person name="Moran M.A."/>
            <person name="Kjelleberg S."/>
            <person name="Egan S."/>
            <person name="Saunders N."/>
            <person name="Thomas T."/>
            <person name="Ferriera S."/>
            <person name="Johnson J."/>
            <person name="Kravitz S."/>
            <person name="Halpern A."/>
            <person name="Remington K."/>
            <person name="Beeson K."/>
            <person name="Tran B."/>
            <person name="Rogers Y.-H."/>
            <person name="Friedman R."/>
            <person name="Venter J.C."/>
        </authorList>
    </citation>
    <scope>NUCLEOTIDE SEQUENCE [LARGE SCALE GENOMIC DNA]</scope>
    <source>
        <strain evidence="1 2">D2</strain>
    </source>
</reference>
<dbReference type="AlphaFoldDB" id="A4C481"/>
<dbReference type="RefSeq" id="WP_009836661.1">
    <property type="nucleotide sequence ID" value="NZ_AAOH01000001.1"/>
</dbReference>
<accession>A4C481</accession>
<comment type="caution">
    <text evidence="1">The sequence shown here is derived from an EMBL/GenBank/DDBJ whole genome shotgun (WGS) entry which is preliminary data.</text>
</comment>
<dbReference type="OrthoDB" id="9811423at2"/>
<dbReference type="Pfam" id="PF06945">
    <property type="entry name" value="DUF1289"/>
    <property type="match status" value="1"/>
</dbReference>